<dbReference type="PANTHER" id="PTHR43685">
    <property type="entry name" value="GLYCOSYLTRANSFERASE"/>
    <property type="match status" value="1"/>
</dbReference>
<dbReference type="PANTHER" id="PTHR43685:SF2">
    <property type="entry name" value="GLYCOSYLTRANSFERASE 2-LIKE DOMAIN-CONTAINING PROTEIN"/>
    <property type="match status" value="1"/>
</dbReference>
<reference evidence="2" key="1">
    <citation type="submission" date="2020-10" db="EMBL/GenBank/DDBJ databases">
        <authorList>
            <person name="Castelo-Branco R."/>
            <person name="Eusebio N."/>
            <person name="Adriana R."/>
            <person name="Vieira A."/>
            <person name="Brugerolle De Fraissinette N."/>
            <person name="Rezende De Castro R."/>
            <person name="Schneider M.P."/>
            <person name="Vasconcelos V."/>
            <person name="Leao P.N."/>
        </authorList>
    </citation>
    <scope>NUCLEOTIDE SEQUENCE</scope>
    <source>
        <strain evidence="2">LEGE 07310</strain>
    </source>
</reference>
<organism evidence="2 3">
    <name type="scientific">Vasconcelosia minhoensis LEGE 07310</name>
    <dbReference type="NCBI Taxonomy" id="915328"/>
    <lineage>
        <taxon>Bacteria</taxon>
        <taxon>Bacillati</taxon>
        <taxon>Cyanobacteriota</taxon>
        <taxon>Cyanophyceae</taxon>
        <taxon>Nodosilineales</taxon>
        <taxon>Cymatolegaceae</taxon>
        <taxon>Vasconcelosia</taxon>
        <taxon>Vasconcelosia minhoensis</taxon>
    </lineage>
</organism>
<accession>A0A8J7A5G2</accession>
<dbReference type="EMBL" id="JADEXG010000005">
    <property type="protein sequence ID" value="MBE9076330.1"/>
    <property type="molecule type" value="Genomic_DNA"/>
</dbReference>
<dbReference type="Gene3D" id="3.90.550.10">
    <property type="entry name" value="Spore Coat Polysaccharide Biosynthesis Protein SpsA, Chain A"/>
    <property type="match status" value="1"/>
</dbReference>
<dbReference type="Proteomes" id="UP000636505">
    <property type="component" value="Unassembled WGS sequence"/>
</dbReference>
<dbReference type="CDD" id="cd00761">
    <property type="entry name" value="Glyco_tranf_GTA_type"/>
    <property type="match status" value="1"/>
</dbReference>
<dbReference type="AlphaFoldDB" id="A0A8J7A5G2"/>
<dbReference type="SUPFAM" id="SSF53448">
    <property type="entry name" value="Nucleotide-diphospho-sugar transferases"/>
    <property type="match status" value="1"/>
</dbReference>
<proteinExistence type="predicted"/>
<dbReference type="Pfam" id="PF00535">
    <property type="entry name" value="Glycos_transf_2"/>
    <property type="match status" value="1"/>
</dbReference>
<keyword evidence="3" id="KW-1185">Reference proteome</keyword>
<evidence type="ECO:0000313" key="2">
    <source>
        <dbReference type="EMBL" id="MBE9076330.1"/>
    </source>
</evidence>
<feature type="domain" description="Glycosyltransferase 2-like" evidence="1">
    <location>
        <begin position="5"/>
        <end position="124"/>
    </location>
</feature>
<dbReference type="InterPro" id="IPR050834">
    <property type="entry name" value="Glycosyltransf_2"/>
</dbReference>
<evidence type="ECO:0000259" key="1">
    <source>
        <dbReference type="Pfam" id="PF00535"/>
    </source>
</evidence>
<gene>
    <name evidence="2" type="ORF">IQ241_03295</name>
</gene>
<sequence>MMKVSVVIPAYNAMSYLPQAVNSLLQQTFTDFEVLIVDDGSSDNTAVWASRLHDPRFKLISQPNQGAGAARNTGVKNAQGDYVAFLDADDFWAPTKLAKQVQRLDHQPEVGLVHTWITYANPDGSLSDRVMKTAGEGHIWTQVVVYNPLRCGSTPMVRRECFKEVGYFDLSLKYAEDWDMWIRIARKYAFAVIHEPLTYYRLHPFNKSKNYEGQLKSFCQILDKAFKSPPPQSSHLKSRCYARAHLHAAWRAYSSNAYERANTLMFQAIGYDKHLLLHGNCLHLLLKLSAIHLPLLKLPIEVLIFLRYRLLGGKTLY</sequence>
<protein>
    <submittedName>
        <fullName evidence="2">Glycosyltransferase family 2 protein</fullName>
    </submittedName>
</protein>
<evidence type="ECO:0000313" key="3">
    <source>
        <dbReference type="Proteomes" id="UP000636505"/>
    </source>
</evidence>
<name>A0A8J7A5G2_9CYAN</name>
<dbReference type="InterPro" id="IPR029044">
    <property type="entry name" value="Nucleotide-diphossugar_trans"/>
</dbReference>
<dbReference type="InterPro" id="IPR001173">
    <property type="entry name" value="Glyco_trans_2-like"/>
</dbReference>
<comment type="caution">
    <text evidence="2">The sequence shown here is derived from an EMBL/GenBank/DDBJ whole genome shotgun (WGS) entry which is preliminary data.</text>
</comment>